<keyword evidence="1" id="KW-0732">Signal</keyword>
<feature type="signal peptide" evidence="1">
    <location>
        <begin position="1"/>
        <end position="20"/>
    </location>
</feature>
<dbReference type="InterPro" id="IPR050902">
    <property type="entry name" value="ABC_Transporter_SBP"/>
</dbReference>
<dbReference type="Pfam" id="PF01497">
    <property type="entry name" value="Peripla_BP_2"/>
    <property type="match status" value="1"/>
</dbReference>
<dbReference type="RefSeq" id="WP_073469493.1">
    <property type="nucleotide sequence ID" value="NZ_BBWQ01000025.1"/>
</dbReference>
<evidence type="ECO:0000259" key="2">
    <source>
        <dbReference type="PROSITE" id="PS50983"/>
    </source>
</evidence>
<evidence type="ECO:0000313" key="3">
    <source>
        <dbReference type="EMBL" id="BAT25279.1"/>
    </source>
</evidence>
<dbReference type="PROSITE" id="PS50983">
    <property type="entry name" value="FE_B12_PBP"/>
    <property type="match status" value="1"/>
</dbReference>
<reference evidence="3" key="1">
    <citation type="journal article" date="2015" name="Proc. Natl. Acad. Sci. U.S.A.">
        <title>Bacterial clade with the ribosomal RNA operon on a small plasmid rather than the chromosome.</title>
        <authorList>
            <person name="Anda M."/>
            <person name="Ohtsubo Y."/>
            <person name="Okubo T."/>
            <person name="Sugawara M."/>
            <person name="Nagata Y."/>
            <person name="Tsuda M."/>
            <person name="Minamisawa K."/>
            <person name="Mitsui H."/>
        </authorList>
    </citation>
    <scope>NUCLEOTIDE SEQUENCE</scope>
    <source>
        <strain evidence="3">DSM 21988</strain>
    </source>
</reference>
<feature type="chain" id="PRO_5006057789" evidence="1">
    <location>
        <begin position="21"/>
        <end position="298"/>
    </location>
</feature>
<evidence type="ECO:0000256" key="1">
    <source>
        <dbReference type="SAM" id="SignalP"/>
    </source>
</evidence>
<organism evidence="3">
    <name type="scientific">Aureimonas altamirensis</name>
    <dbReference type="NCBI Taxonomy" id="370622"/>
    <lineage>
        <taxon>Bacteria</taxon>
        <taxon>Pseudomonadati</taxon>
        <taxon>Pseudomonadota</taxon>
        <taxon>Alphaproteobacteria</taxon>
        <taxon>Hyphomicrobiales</taxon>
        <taxon>Aurantimonadaceae</taxon>
        <taxon>Aureimonas</taxon>
    </lineage>
</organism>
<dbReference type="SUPFAM" id="SSF53807">
    <property type="entry name" value="Helical backbone' metal receptor"/>
    <property type="match status" value="1"/>
</dbReference>
<dbReference type="PANTHER" id="PTHR30535">
    <property type="entry name" value="VITAMIN B12-BINDING PROTEIN"/>
    <property type="match status" value="1"/>
</dbReference>
<dbReference type="AlphaFoldDB" id="A0A0P0YVQ4"/>
<dbReference type="PANTHER" id="PTHR30535:SF4">
    <property type="entry name" value="HEMIN-BINDING PERIPLASMIC PROTEIN HMUT"/>
    <property type="match status" value="1"/>
</dbReference>
<proteinExistence type="predicted"/>
<sequence length="298" mass="30139">MNLRPLILAALVFVAAPATAEEATVHDSSRIVSIGGPVTEILYALGAQDRIVGRDSTSTYPPQAEALPDVGYMRALSAEGVLSLSPTLILAVEGSGPPDVIHLLDGARVDFVTIPDAPDPKGVAAKIRAVAEAIGEPQRGEDLAAAVEADFAALEASLAGVQGRPRAAFVLTMSGGAPLVGGAGTSADGALALAHADNVFAGLSGFKPATPESVLAAAPEVIVTMQSPAHRPETIAQSPIFASTPAGRNANIVAMDGTYLLGFGPRAAHAMRDLAAALHPQADIPQLPARPWVGAGGP</sequence>
<feature type="domain" description="Fe/B12 periplasmic-binding" evidence="2">
    <location>
        <begin position="30"/>
        <end position="282"/>
    </location>
</feature>
<accession>A0A0P0YVQ4</accession>
<name>A0A0P0YVQ4_9HYPH</name>
<protein>
    <submittedName>
        <fullName evidence="3">Putative periplasmic hemin-binding protein</fullName>
    </submittedName>
</protein>
<dbReference type="Gene3D" id="3.40.50.1980">
    <property type="entry name" value="Nitrogenase molybdenum iron protein domain"/>
    <property type="match status" value="2"/>
</dbReference>
<dbReference type="InterPro" id="IPR002491">
    <property type="entry name" value="ABC_transptr_periplasmic_BD"/>
</dbReference>
<dbReference type="EMBL" id="LC066369">
    <property type="protein sequence ID" value="BAT25279.1"/>
    <property type="molecule type" value="Genomic_DNA"/>
</dbReference>